<reference evidence="2" key="1">
    <citation type="submission" date="2016-01" db="EMBL/GenBank/DDBJ databases">
        <authorList>
            <person name="Regsiter A."/>
            <person name="william w."/>
        </authorList>
    </citation>
    <scope>NUCLEOTIDE SEQUENCE</scope>
    <source>
        <strain evidence="2">NCPPB 1641</strain>
    </source>
</reference>
<organism evidence="2 3">
    <name type="scientific">Agrobacterium deltaense NCPPB 1641</name>
    <dbReference type="NCBI Taxonomy" id="1183425"/>
    <lineage>
        <taxon>Bacteria</taxon>
        <taxon>Pseudomonadati</taxon>
        <taxon>Pseudomonadota</taxon>
        <taxon>Alphaproteobacteria</taxon>
        <taxon>Hyphomicrobiales</taxon>
        <taxon>Rhizobiaceae</taxon>
        <taxon>Rhizobium/Agrobacterium group</taxon>
        <taxon>Agrobacterium</taxon>
    </lineage>
</organism>
<keyword evidence="3" id="KW-1185">Reference proteome</keyword>
<sequence length="61" mass="6714">MSVELEGLSFHSINQRGMKTGDEFPVVPTLNRKPVNAAFPRREESFQPKDLGWLDAGSGPA</sequence>
<dbReference type="Proteomes" id="UP000192140">
    <property type="component" value="Unassembled WGS sequence"/>
</dbReference>
<gene>
    <name evidence="2" type="ORF">AGR7A_Cc280025</name>
</gene>
<comment type="caution">
    <text evidence="2">The sequence shown here is derived from an EMBL/GenBank/DDBJ whole genome shotgun (WGS) entry which is preliminary data.</text>
</comment>
<feature type="region of interest" description="Disordered" evidence="1">
    <location>
        <begin position="1"/>
        <end position="27"/>
    </location>
</feature>
<evidence type="ECO:0000256" key="1">
    <source>
        <dbReference type="SAM" id="MobiDB-lite"/>
    </source>
</evidence>
<name>A0A1S7TPF7_9HYPH</name>
<evidence type="ECO:0000313" key="3">
    <source>
        <dbReference type="Proteomes" id="UP000192140"/>
    </source>
</evidence>
<dbReference type="EMBL" id="FCNP01000021">
    <property type="protein sequence ID" value="CVI56220.1"/>
    <property type="molecule type" value="Genomic_DNA"/>
</dbReference>
<accession>A0A1S7TPF7</accession>
<protein>
    <submittedName>
        <fullName evidence="2">Uncharacterized protein</fullName>
    </submittedName>
</protein>
<evidence type="ECO:0000313" key="2">
    <source>
        <dbReference type="EMBL" id="CVI56220.1"/>
    </source>
</evidence>
<dbReference type="AlphaFoldDB" id="A0A1S7TPF7"/>
<proteinExistence type="predicted"/>